<dbReference type="Proteomes" id="UP000294581">
    <property type="component" value="Unassembled WGS sequence"/>
</dbReference>
<sequence length="196" mass="20550">MYGGEFLVNEGVKGRVYMQALRDKLQMLFKRLREQQGVTLIELLAVVVILAILAAVGVPVVMGQINKARTATDKANEQMIADALQRAEFDYQSSSSNGGALAINSTGNLTSSTGGATLAPANSAANGSSFVSDLLTNGLNNSTGGGYLNSLPAPQSQKGSFAIVNAQPTNNSVPYVTFTYPNSTNGTTGTYYVTIQ</sequence>
<comment type="caution">
    <text evidence="4">The sequence shown here is derived from an EMBL/GenBank/DDBJ whole genome shotgun (WGS) entry which is preliminary data.</text>
</comment>
<evidence type="ECO:0000313" key="5">
    <source>
        <dbReference type="Proteomes" id="UP000294581"/>
    </source>
</evidence>
<evidence type="ECO:0000256" key="1">
    <source>
        <dbReference type="ARBA" id="ARBA00004241"/>
    </source>
</evidence>
<keyword evidence="3" id="KW-0812">Transmembrane</keyword>
<organism evidence="4 5">
    <name type="scientific">Alicyclobacillus sacchari</name>
    <dbReference type="NCBI Taxonomy" id="392010"/>
    <lineage>
        <taxon>Bacteria</taxon>
        <taxon>Bacillati</taxon>
        <taxon>Bacillota</taxon>
        <taxon>Bacilli</taxon>
        <taxon>Bacillales</taxon>
        <taxon>Alicyclobacillaceae</taxon>
        <taxon>Alicyclobacillus</taxon>
    </lineage>
</organism>
<dbReference type="GO" id="GO:0030420">
    <property type="term" value="P:establishment of competence for transformation"/>
    <property type="evidence" value="ECO:0007669"/>
    <property type="project" value="UniProtKB-KW"/>
</dbReference>
<feature type="transmembrane region" description="Helical" evidence="3">
    <location>
        <begin position="40"/>
        <end position="62"/>
    </location>
</feature>
<comment type="subcellular location">
    <subcellularLocation>
        <location evidence="1">Cell surface</location>
    </subcellularLocation>
</comment>
<dbReference type="Pfam" id="PF07963">
    <property type="entry name" value="N_methyl"/>
    <property type="match status" value="1"/>
</dbReference>
<dbReference type="GO" id="GO:0009986">
    <property type="term" value="C:cell surface"/>
    <property type="evidence" value="ECO:0007669"/>
    <property type="project" value="UniProtKB-SubCell"/>
</dbReference>
<keyword evidence="3" id="KW-1133">Transmembrane helix</keyword>
<evidence type="ECO:0000256" key="3">
    <source>
        <dbReference type="SAM" id="Phobius"/>
    </source>
</evidence>
<gene>
    <name evidence="4" type="ORF">C7445_103103</name>
</gene>
<keyword evidence="2" id="KW-0178">Competence</keyword>
<name>A0A4R8LR59_9BACL</name>
<dbReference type="SUPFAM" id="SSF54523">
    <property type="entry name" value="Pili subunits"/>
    <property type="match status" value="1"/>
</dbReference>
<accession>A0A4R8LR59</accession>
<evidence type="ECO:0000313" key="4">
    <source>
        <dbReference type="EMBL" id="TDY50059.1"/>
    </source>
</evidence>
<proteinExistence type="predicted"/>
<dbReference type="Gene3D" id="3.30.700.10">
    <property type="entry name" value="Glycoprotein, Type 4 Pilin"/>
    <property type="match status" value="1"/>
</dbReference>
<protein>
    <submittedName>
        <fullName evidence="4">Prepilin-type N-terminal cleavage/methylation domain-containing protein</fullName>
    </submittedName>
</protein>
<keyword evidence="5" id="KW-1185">Reference proteome</keyword>
<evidence type="ECO:0000256" key="2">
    <source>
        <dbReference type="ARBA" id="ARBA00023287"/>
    </source>
</evidence>
<reference evidence="4 5" key="1">
    <citation type="submission" date="2019-03" db="EMBL/GenBank/DDBJ databases">
        <title>Genomic Encyclopedia of Type Strains, Phase IV (KMG-IV): sequencing the most valuable type-strain genomes for metagenomic binning, comparative biology and taxonomic classification.</title>
        <authorList>
            <person name="Goeker M."/>
        </authorList>
    </citation>
    <scope>NUCLEOTIDE SEQUENCE [LARGE SCALE GENOMIC DNA]</scope>
    <source>
        <strain evidence="4 5">DSM 17974</strain>
    </source>
</reference>
<dbReference type="EMBL" id="SORF01000003">
    <property type="protein sequence ID" value="TDY50059.1"/>
    <property type="molecule type" value="Genomic_DNA"/>
</dbReference>
<dbReference type="AlphaFoldDB" id="A0A4R8LR59"/>
<dbReference type="InterPro" id="IPR012902">
    <property type="entry name" value="N_methyl_site"/>
</dbReference>
<dbReference type="InterPro" id="IPR045584">
    <property type="entry name" value="Pilin-like"/>
</dbReference>
<dbReference type="NCBIfam" id="TIGR02532">
    <property type="entry name" value="IV_pilin_GFxxxE"/>
    <property type="match status" value="1"/>
</dbReference>
<keyword evidence="3" id="KW-0472">Membrane</keyword>
<dbReference type="PROSITE" id="PS00409">
    <property type="entry name" value="PROKAR_NTER_METHYL"/>
    <property type="match status" value="1"/>
</dbReference>